<dbReference type="InterPro" id="IPR036165">
    <property type="entry name" value="YefM-like_sf"/>
</dbReference>
<dbReference type="SUPFAM" id="SSF143120">
    <property type="entry name" value="YefM-like"/>
    <property type="match status" value="1"/>
</dbReference>
<protein>
    <submittedName>
        <fullName evidence="2">UPF0175 family protein</fullName>
    </submittedName>
</protein>
<evidence type="ECO:0000313" key="3">
    <source>
        <dbReference type="Proteomes" id="UP000672039"/>
    </source>
</evidence>
<evidence type="ECO:0000313" key="2">
    <source>
        <dbReference type="EMBL" id="QTR45982.1"/>
    </source>
</evidence>
<accession>A0ABX7WR88</accession>
<dbReference type="RefSeq" id="WP_210222356.1">
    <property type="nucleotide sequence ID" value="NZ_CP072801.1"/>
</dbReference>
<sequence>MYATNVRELKKNPSEAMRQARQAPVLIMKGDQPDSLLVHLDESLTQTVSGLRPALAASLYREGLMSLGKASKLSGLAMSDFIRHLGHLGIEIVTVDETTAYEVKDLSPWLS</sequence>
<name>A0ABX7WR88_9GAMM</name>
<dbReference type="Pfam" id="PF03683">
    <property type="entry name" value="UPF0175"/>
    <property type="match status" value="1"/>
</dbReference>
<evidence type="ECO:0000256" key="1">
    <source>
        <dbReference type="ARBA" id="ARBA00009981"/>
    </source>
</evidence>
<dbReference type="EMBL" id="CP072801">
    <property type="protein sequence ID" value="QTR45982.1"/>
    <property type="molecule type" value="Genomic_DNA"/>
</dbReference>
<proteinExistence type="inferred from homology"/>
<keyword evidence="3" id="KW-1185">Reference proteome</keyword>
<dbReference type="InterPro" id="IPR005368">
    <property type="entry name" value="UPF0175"/>
</dbReference>
<organism evidence="2 3">
    <name type="scientific">Thiothrix litoralis</name>
    <dbReference type="NCBI Taxonomy" id="2891210"/>
    <lineage>
        <taxon>Bacteria</taxon>
        <taxon>Pseudomonadati</taxon>
        <taxon>Pseudomonadota</taxon>
        <taxon>Gammaproteobacteria</taxon>
        <taxon>Thiotrichales</taxon>
        <taxon>Thiotrichaceae</taxon>
        <taxon>Thiothrix</taxon>
    </lineage>
</organism>
<dbReference type="Proteomes" id="UP000672039">
    <property type="component" value="Chromosome"/>
</dbReference>
<gene>
    <name evidence="2" type="ORF">J9253_18665</name>
</gene>
<reference evidence="2 3" key="1">
    <citation type="submission" date="2021-04" db="EMBL/GenBank/DDBJ databases">
        <title>Genomics, taxonomy and metabolism of representatives of sulfur bacteria of the genus Thiothrix: Thiothrix fructosivorans QT, Thiothrix unzii A1T and three new species, Thiothrix subterranea sp. nov., Thiothrix litoralis sp. nov. and 'Candidatus Thiothrix anitrata' sp. nov.</title>
        <authorList>
            <person name="Ravin N.V."/>
            <person name="Smolyakov D."/>
            <person name="Rudenko T.S."/>
            <person name="Mardanov A.V."/>
            <person name="Beletsky A.V."/>
            <person name="Markov N.D."/>
            <person name="Fomenkov A.I."/>
            <person name="Roberts R.J."/>
            <person name="Karnachuk O.V."/>
            <person name="Novikov A."/>
            <person name="Grabovich M.Y."/>
        </authorList>
    </citation>
    <scope>NUCLEOTIDE SEQUENCE [LARGE SCALE GENOMIC DNA]</scope>
    <source>
        <strain evidence="2 3">AS</strain>
    </source>
</reference>
<comment type="similarity">
    <text evidence="1">Belongs to the phD/YefM antitoxin family.</text>
</comment>